<dbReference type="InterPro" id="IPR000719">
    <property type="entry name" value="Prot_kinase_dom"/>
</dbReference>
<keyword evidence="12" id="KW-0456">Lyase</keyword>
<dbReference type="InterPro" id="IPR001245">
    <property type="entry name" value="Ser-Thr/Tyr_kinase_cat_dom"/>
</dbReference>
<dbReference type="GO" id="GO:0004383">
    <property type="term" value="F:guanylate cyclase activity"/>
    <property type="evidence" value="ECO:0007669"/>
    <property type="project" value="UniProtKB-EC"/>
</dbReference>
<dbReference type="EC" id="4.6.1.2" evidence="3"/>
<evidence type="ECO:0000256" key="5">
    <source>
        <dbReference type="ARBA" id="ARBA00022729"/>
    </source>
</evidence>
<dbReference type="OrthoDB" id="6425216at2759"/>
<dbReference type="AlphaFoldDB" id="A0A8X6IA57"/>
<evidence type="ECO:0000256" key="12">
    <source>
        <dbReference type="ARBA" id="ARBA00023239"/>
    </source>
</evidence>
<evidence type="ECO:0000256" key="13">
    <source>
        <dbReference type="ARBA" id="ARBA00023293"/>
    </source>
</evidence>
<keyword evidence="10 17" id="KW-0675">Receptor</keyword>
<sequence>MTSSFNKVESEKPWLREGDSEETNQKARLAYEALLTVTARIPETEEYKNFSREVKEIAKKEFDFDYKQEEVNTFVTAFHEAVLLYSLALNETLAEGYTVSNGSIIIQKMWNRTFDGITGKVTIDENGDRDADYSILDLNPNTGVFEVVANYIGTEKQVVDEPGKSFHWAGGRKHPPPDTPKCGYDKSKCPKKNGVSEITVVLSVIVVCLLLGSAAIYRHYRREAQLASMTWKIKWDEIALSTVSKKMRPGSKLSLTRVSLTSIVSAETMPLLDMGHQTFTNTGFYKGTVVFLKPIHKSRIEINRPLLLEIKMIKDLQHNHVVRFIGAVVDYPHCYLVTEYFPRGSLQDILENEQIKLDWMFRYSLMHDLVKGMAYLHSCDVRSHGNLKSSNCLVDSRFALKITDFGLYSLRSFDDDEHMDCYVFWKRKLWTSPELLRMSNPPPEGSPKGDVYAFAIIAHEIVIRRGVFYLAGLQLTPKEHVFSGMALAGVQPDPVPYRRMQLCLLDCHHCQKMVETVRNESK</sequence>
<dbReference type="GO" id="GO:0005524">
    <property type="term" value="F:ATP binding"/>
    <property type="evidence" value="ECO:0007669"/>
    <property type="project" value="InterPro"/>
</dbReference>
<dbReference type="Proteomes" id="UP000887013">
    <property type="component" value="Unassembled WGS sequence"/>
</dbReference>
<reference evidence="17" key="1">
    <citation type="submission" date="2020-08" db="EMBL/GenBank/DDBJ databases">
        <title>Multicomponent nature underlies the extraordinary mechanical properties of spider dragline silk.</title>
        <authorList>
            <person name="Kono N."/>
            <person name="Nakamura H."/>
            <person name="Mori M."/>
            <person name="Yoshida Y."/>
            <person name="Ohtoshi R."/>
            <person name="Malay A.D."/>
            <person name="Moran D.A.P."/>
            <person name="Tomita M."/>
            <person name="Numata K."/>
            <person name="Arakawa K."/>
        </authorList>
    </citation>
    <scope>NUCLEOTIDE SEQUENCE</scope>
</reference>
<feature type="compositionally biased region" description="Basic and acidic residues" evidence="14">
    <location>
        <begin position="8"/>
        <end position="18"/>
    </location>
</feature>
<dbReference type="InterPro" id="IPR050401">
    <property type="entry name" value="Cyclic_nucleotide_synthase"/>
</dbReference>
<evidence type="ECO:0000256" key="4">
    <source>
        <dbReference type="ARBA" id="ARBA00022692"/>
    </source>
</evidence>
<name>A0A8X6IA57_NEPPI</name>
<evidence type="ECO:0000256" key="2">
    <source>
        <dbReference type="ARBA" id="ARBA00004479"/>
    </source>
</evidence>
<dbReference type="Gene3D" id="3.40.50.2300">
    <property type="match status" value="2"/>
</dbReference>
<keyword evidence="9 15" id="KW-0472">Membrane</keyword>
<dbReference type="GO" id="GO:0004016">
    <property type="term" value="F:adenylate cyclase activity"/>
    <property type="evidence" value="ECO:0007669"/>
    <property type="project" value="TreeGrafter"/>
</dbReference>
<dbReference type="InterPro" id="IPR028082">
    <property type="entry name" value="Peripla_BP_I"/>
</dbReference>
<keyword evidence="18" id="KW-1185">Reference proteome</keyword>
<evidence type="ECO:0000256" key="1">
    <source>
        <dbReference type="ARBA" id="ARBA00001436"/>
    </source>
</evidence>
<dbReference type="InterPro" id="IPR001170">
    <property type="entry name" value="ANPR/GUC"/>
</dbReference>
<evidence type="ECO:0000256" key="9">
    <source>
        <dbReference type="ARBA" id="ARBA00023136"/>
    </source>
</evidence>
<evidence type="ECO:0000256" key="14">
    <source>
        <dbReference type="SAM" id="MobiDB-lite"/>
    </source>
</evidence>
<dbReference type="SUPFAM" id="SSF56112">
    <property type="entry name" value="Protein kinase-like (PK-like)"/>
    <property type="match status" value="1"/>
</dbReference>
<dbReference type="InterPro" id="IPR011009">
    <property type="entry name" value="Kinase-like_dom_sf"/>
</dbReference>
<dbReference type="GO" id="GO:0001653">
    <property type="term" value="F:peptide receptor activity"/>
    <property type="evidence" value="ECO:0007669"/>
    <property type="project" value="TreeGrafter"/>
</dbReference>
<evidence type="ECO:0000313" key="17">
    <source>
        <dbReference type="EMBL" id="GFS37603.1"/>
    </source>
</evidence>
<keyword evidence="11" id="KW-0325">Glycoprotein</keyword>
<dbReference type="Gene3D" id="1.10.510.10">
    <property type="entry name" value="Transferase(Phosphotransferase) domain 1"/>
    <property type="match status" value="1"/>
</dbReference>
<dbReference type="EMBL" id="BMAW01043110">
    <property type="protein sequence ID" value="GFS37603.1"/>
    <property type="molecule type" value="Genomic_DNA"/>
</dbReference>
<feature type="transmembrane region" description="Helical" evidence="15">
    <location>
        <begin position="198"/>
        <end position="217"/>
    </location>
</feature>
<dbReference type="PANTHER" id="PTHR11920:SF494">
    <property type="entry name" value="ATRIAL NATRIURETIC PEPTIDE RECEPTOR 2"/>
    <property type="match status" value="1"/>
</dbReference>
<evidence type="ECO:0000256" key="6">
    <source>
        <dbReference type="ARBA" id="ARBA00022741"/>
    </source>
</evidence>
<comment type="catalytic activity">
    <reaction evidence="1">
        <text>GTP = 3',5'-cyclic GMP + diphosphate</text>
        <dbReference type="Rhea" id="RHEA:13665"/>
        <dbReference type="ChEBI" id="CHEBI:33019"/>
        <dbReference type="ChEBI" id="CHEBI:37565"/>
        <dbReference type="ChEBI" id="CHEBI:57746"/>
        <dbReference type="EC" id="4.6.1.2"/>
    </reaction>
</comment>
<keyword evidence="8" id="KW-0342">GTP-binding</keyword>
<dbReference type="GO" id="GO:0005886">
    <property type="term" value="C:plasma membrane"/>
    <property type="evidence" value="ECO:0007669"/>
    <property type="project" value="TreeGrafter"/>
</dbReference>
<evidence type="ECO:0000256" key="15">
    <source>
        <dbReference type="SAM" id="Phobius"/>
    </source>
</evidence>
<evidence type="ECO:0000256" key="11">
    <source>
        <dbReference type="ARBA" id="ARBA00023180"/>
    </source>
</evidence>
<feature type="domain" description="Protein kinase" evidence="16">
    <location>
        <begin position="241"/>
        <end position="522"/>
    </location>
</feature>
<evidence type="ECO:0000313" key="18">
    <source>
        <dbReference type="Proteomes" id="UP000887013"/>
    </source>
</evidence>
<dbReference type="Pfam" id="PF07714">
    <property type="entry name" value="PK_Tyr_Ser-Thr"/>
    <property type="match status" value="1"/>
</dbReference>
<keyword evidence="7 15" id="KW-1133">Transmembrane helix</keyword>
<comment type="subcellular location">
    <subcellularLocation>
        <location evidence="2">Membrane</location>
        <topology evidence="2">Single-pass type I membrane protein</topology>
    </subcellularLocation>
</comment>
<evidence type="ECO:0000256" key="3">
    <source>
        <dbReference type="ARBA" id="ARBA00012202"/>
    </source>
</evidence>
<dbReference type="FunFam" id="3.40.50.2300:FF:000153">
    <property type="entry name" value="Guanylate cyclase"/>
    <property type="match status" value="1"/>
</dbReference>
<keyword evidence="13" id="KW-0141">cGMP biosynthesis</keyword>
<dbReference type="FunFam" id="3.40.50.2300:FF:000200">
    <property type="entry name" value="Guanylate cyclase"/>
    <property type="match status" value="1"/>
</dbReference>
<proteinExistence type="predicted"/>
<dbReference type="InterPro" id="IPR001828">
    <property type="entry name" value="ANF_lig-bd_rcpt"/>
</dbReference>
<dbReference type="Pfam" id="PF01094">
    <property type="entry name" value="ANF_receptor"/>
    <property type="match status" value="1"/>
</dbReference>
<evidence type="ECO:0000256" key="7">
    <source>
        <dbReference type="ARBA" id="ARBA00022989"/>
    </source>
</evidence>
<dbReference type="PANTHER" id="PTHR11920">
    <property type="entry name" value="GUANYLYL CYCLASE"/>
    <property type="match status" value="1"/>
</dbReference>
<evidence type="ECO:0000259" key="16">
    <source>
        <dbReference type="PROSITE" id="PS50011"/>
    </source>
</evidence>
<dbReference type="GO" id="GO:0007168">
    <property type="term" value="P:receptor guanylyl cyclase signaling pathway"/>
    <property type="evidence" value="ECO:0007669"/>
    <property type="project" value="TreeGrafter"/>
</dbReference>
<keyword evidence="5" id="KW-0732">Signal</keyword>
<dbReference type="SUPFAM" id="SSF53822">
    <property type="entry name" value="Periplasmic binding protein-like I"/>
    <property type="match status" value="1"/>
</dbReference>
<dbReference type="PROSITE" id="PS50011">
    <property type="entry name" value="PROTEIN_KINASE_DOM"/>
    <property type="match status" value="1"/>
</dbReference>
<protein>
    <recommendedName>
        <fullName evidence="3">guanylate cyclase</fullName>
        <ecNumber evidence="3">4.6.1.2</ecNumber>
    </recommendedName>
</protein>
<organism evidence="17 18">
    <name type="scientific">Nephila pilipes</name>
    <name type="common">Giant wood spider</name>
    <name type="synonym">Nephila maculata</name>
    <dbReference type="NCBI Taxonomy" id="299642"/>
    <lineage>
        <taxon>Eukaryota</taxon>
        <taxon>Metazoa</taxon>
        <taxon>Ecdysozoa</taxon>
        <taxon>Arthropoda</taxon>
        <taxon>Chelicerata</taxon>
        <taxon>Arachnida</taxon>
        <taxon>Araneae</taxon>
        <taxon>Araneomorphae</taxon>
        <taxon>Entelegynae</taxon>
        <taxon>Araneoidea</taxon>
        <taxon>Nephilidae</taxon>
        <taxon>Nephila</taxon>
    </lineage>
</organism>
<dbReference type="PRINTS" id="PR00255">
    <property type="entry name" value="NATPEPTIDER"/>
</dbReference>
<evidence type="ECO:0000256" key="8">
    <source>
        <dbReference type="ARBA" id="ARBA00023134"/>
    </source>
</evidence>
<keyword evidence="4 15" id="KW-0812">Transmembrane</keyword>
<keyword evidence="6" id="KW-0547">Nucleotide-binding</keyword>
<comment type="caution">
    <text evidence="17">The sequence shown here is derived from an EMBL/GenBank/DDBJ whole genome shotgun (WGS) entry which is preliminary data.</text>
</comment>
<dbReference type="GO" id="GO:0005525">
    <property type="term" value="F:GTP binding"/>
    <property type="evidence" value="ECO:0007669"/>
    <property type="project" value="UniProtKB-KW"/>
</dbReference>
<dbReference type="GO" id="GO:0004672">
    <property type="term" value="F:protein kinase activity"/>
    <property type="evidence" value="ECO:0007669"/>
    <property type="project" value="InterPro"/>
</dbReference>
<evidence type="ECO:0000256" key="10">
    <source>
        <dbReference type="ARBA" id="ARBA00023170"/>
    </source>
</evidence>
<gene>
    <name evidence="17" type="primary">NPR1</name>
    <name evidence="17" type="ORF">NPIL_539451</name>
</gene>
<feature type="region of interest" description="Disordered" evidence="14">
    <location>
        <begin position="1"/>
        <end position="21"/>
    </location>
</feature>
<accession>A0A8X6IA57</accession>